<dbReference type="InterPro" id="IPR015422">
    <property type="entry name" value="PyrdxlP-dep_Trfase_small"/>
</dbReference>
<evidence type="ECO:0000256" key="4">
    <source>
        <dbReference type="ARBA" id="ARBA00022679"/>
    </source>
</evidence>
<dbReference type="SUPFAM" id="SSF53383">
    <property type="entry name" value="PLP-dependent transferases"/>
    <property type="match status" value="1"/>
</dbReference>
<dbReference type="Gene3D" id="3.40.640.10">
    <property type="entry name" value="Type I PLP-dependent aspartate aminotransferase-like (Major domain)"/>
    <property type="match status" value="1"/>
</dbReference>
<keyword evidence="8" id="KW-1185">Reference proteome</keyword>
<organism evidence="7 8">
    <name type="scientific">Pollutimonas nitritireducens</name>
    <dbReference type="NCBI Taxonomy" id="2045209"/>
    <lineage>
        <taxon>Bacteria</taxon>
        <taxon>Pseudomonadati</taxon>
        <taxon>Pseudomonadota</taxon>
        <taxon>Betaproteobacteria</taxon>
        <taxon>Burkholderiales</taxon>
        <taxon>Alcaligenaceae</taxon>
        <taxon>Pollutimonas</taxon>
    </lineage>
</organism>
<dbReference type="Gene3D" id="3.90.1150.10">
    <property type="entry name" value="Aspartate Aminotransferase, domain 1"/>
    <property type="match status" value="1"/>
</dbReference>
<reference evidence="7 8" key="1">
    <citation type="submission" date="2017-10" db="EMBL/GenBank/DDBJ databases">
        <title>Two draft genome sequences of Pusillimonas sp. strains isolated from a nitrate- and radionuclide-contaminated groundwater in Russia.</title>
        <authorList>
            <person name="Grouzdev D.S."/>
            <person name="Tourova T.P."/>
            <person name="Goeva M.A."/>
            <person name="Babich T.L."/>
            <person name="Sokolova D.S."/>
            <person name="Abdullin R."/>
            <person name="Poltaraus A.B."/>
            <person name="Toshchakov S.V."/>
            <person name="Nazina T.N."/>
        </authorList>
    </citation>
    <scope>NUCLEOTIDE SEQUENCE [LARGE SCALE GENOMIC DNA]</scope>
    <source>
        <strain evidence="7 8">JR1/69-2-13</strain>
    </source>
</reference>
<keyword evidence="4 7" id="KW-0808">Transferase</keyword>
<dbReference type="InterPro" id="IPR015424">
    <property type="entry name" value="PyrdxlP-dep_Trfase"/>
</dbReference>
<evidence type="ECO:0000313" key="8">
    <source>
        <dbReference type="Proteomes" id="UP000234328"/>
    </source>
</evidence>
<evidence type="ECO:0000256" key="1">
    <source>
        <dbReference type="ARBA" id="ARBA00001933"/>
    </source>
</evidence>
<dbReference type="PANTHER" id="PTHR43094">
    <property type="entry name" value="AMINOTRANSFERASE"/>
    <property type="match status" value="1"/>
</dbReference>
<dbReference type="PANTHER" id="PTHR43094:SF1">
    <property type="entry name" value="AMINOTRANSFERASE CLASS-III"/>
    <property type="match status" value="1"/>
</dbReference>
<name>A0A2N4UC98_9BURK</name>
<keyword evidence="3 7" id="KW-0032">Aminotransferase</keyword>
<comment type="similarity">
    <text evidence="2 6">Belongs to the class-III pyridoxal-phosphate-dependent aminotransferase family.</text>
</comment>
<dbReference type="InterPro" id="IPR015421">
    <property type="entry name" value="PyrdxlP-dep_Trfase_major"/>
</dbReference>
<dbReference type="InterPro" id="IPR049704">
    <property type="entry name" value="Aminotrans_3_PPA_site"/>
</dbReference>
<dbReference type="NCBIfam" id="NF005685">
    <property type="entry name" value="PRK07483.1"/>
    <property type="match status" value="1"/>
</dbReference>
<protein>
    <submittedName>
        <fullName evidence="7">Aspartate aminotransferase family protein</fullName>
    </submittedName>
</protein>
<dbReference type="GO" id="GO:0008483">
    <property type="term" value="F:transaminase activity"/>
    <property type="evidence" value="ECO:0007669"/>
    <property type="project" value="UniProtKB-KW"/>
</dbReference>
<dbReference type="OrthoDB" id="3398487at2"/>
<accession>A0A2N4UC98</accession>
<dbReference type="Pfam" id="PF00202">
    <property type="entry name" value="Aminotran_3"/>
    <property type="match status" value="1"/>
</dbReference>
<comment type="caution">
    <text evidence="7">The sequence shown here is derived from an EMBL/GenBank/DDBJ whole genome shotgun (WGS) entry which is preliminary data.</text>
</comment>
<dbReference type="EMBL" id="PDNV01000012">
    <property type="protein sequence ID" value="PLC52642.1"/>
    <property type="molecule type" value="Genomic_DNA"/>
</dbReference>
<evidence type="ECO:0000256" key="6">
    <source>
        <dbReference type="RuleBase" id="RU003560"/>
    </source>
</evidence>
<evidence type="ECO:0000256" key="2">
    <source>
        <dbReference type="ARBA" id="ARBA00008954"/>
    </source>
</evidence>
<gene>
    <name evidence="7" type="ORF">CR155_17820</name>
</gene>
<evidence type="ECO:0000256" key="5">
    <source>
        <dbReference type="ARBA" id="ARBA00022898"/>
    </source>
</evidence>
<dbReference type="InterPro" id="IPR005814">
    <property type="entry name" value="Aminotrans_3"/>
</dbReference>
<dbReference type="FunFam" id="3.40.640.10:FF:000014">
    <property type="entry name" value="Adenosylmethionine-8-amino-7-oxononanoate aminotransferase, probable"/>
    <property type="match status" value="1"/>
</dbReference>
<comment type="cofactor">
    <cofactor evidence="1">
        <name>pyridoxal 5'-phosphate</name>
        <dbReference type="ChEBI" id="CHEBI:597326"/>
    </cofactor>
</comment>
<proteinExistence type="inferred from homology"/>
<dbReference type="PROSITE" id="PS00600">
    <property type="entry name" value="AA_TRANSFER_CLASS_3"/>
    <property type="match status" value="1"/>
</dbReference>
<sequence length="442" mass="47602">MTYILHRQLGQSMPVAVRGSGVWLEDGEGKRYLDAVSGGAAVSCLGHGHPRIASAIANQLDYLAYAHGSFFTSQPAEQLATALLKDAPPSLSRVVFSSGGSESTECALKLVRQTWVERGKPEKNRIIARRQSYHGATVGALSVSGNVGRRVTYAPMLFEVHFIDPCYSYRLKHPGETDLEYGMRAANELERAILELGPENVAAFIAEPIVGATLGCAPPAPGYLKRIREICNQYEVLLILDEIMCGAGRTGVFYACAEDEVTPDILTIAKGLGGGYQSIGATLVAEDIVRTLENGSATLLHGFTYMGHPVACAAALAVQEVIVEEGLLNNVRERGRQLIIGLNENLKNHHNVGDVRGRGLFVGVELVADRNLKTPFSPERKLYARVKQAALDCALMVYPGGGTVDGVNGDHVLFAPAYNVTADEIDEIVSRFTVALDKALIQ</sequence>
<evidence type="ECO:0000256" key="3">
    <source>
        <dbReference type="ARBA" id="ARBA00022576"/>
    </source>
</evidence>
<dbReference type="CDD" id="cd00610">
    <property type="entry name" value="OAT_like"/>
    <property type="match status" value="1"/>
</dbReference>
<dbReference type="RefSeq" id="WP_102071378.1">
    <property type="nucleotide sequence ID" value="NZ_PDNV01000012.1"/>
</dbReference>
<evidence type="ECO:0000313" key="7">
    <source>
        <dbReference type="EMBL" id="PLC52642.1"/>
    </source>
</evidence>
<dbReference type="GO" id="GO:0030170">
    <property type="term" value="F:pyridoxal phosphate binding"/>
    <property type="evidence" value="ECO:0007669"/>
    <property type="project" value="InterPro"/>
</dbReference>
<dbReference type="AlphaFoldDB" id="A0A2N4UC98"/>
<keyword evidence="5 6" id="KW-0663">Pyridoxal phosphate</keyword>
<dbReference type="GO" id="GO:0005829">
    <property type="term" value="C:cytosol"/>
    <property type="evidence" value="ECO:0007669"/>
    <property type="project" value="TreeGrafter"/>
</dbReference>
<dbReference type="Proteomes" id="UP000234328">
    <property type="component" value="Unassembled WGS sequence"/>
</dbReference>